<comment type="caution">
    <text evidence="1">The sequence shown here is derived from an EMBL/GenBank/DDBJ whole genome shotgun (WGS) entry which is preliminary data.</text>
</comment>
<accession>A0ACC2V3Y4</accession>
<name>A0ACC2V3Y4_9TREE</name>
<evidence type="ECO:0000313" key="2">
    <source>
        <dbReference type="Proteomes" id="UP001241377"/>
    </source>
</evidence>
<gene>
    <name evidence="1" type="ORF">QFC19_008283</name>
</gene>
<evidence type="ECO:0000313" key="1">
    <source>
        <dbReference type="EMBL" id="KAJ9093615.1"/>
    </source>
</evidence>
<keyword evidence="2" id="KW-1185">Reference proteome</keyword>
<dbReference type="EMBL" id="JASBWR010000121">
    <property type="protein sequence ID" value="KAJ9093615.1"/>
    <property type="molecule type" value="Genomic_DNA"/>
</dbReference>
<sequence length="142" mass="15552">MTEARSSDCEADTEDVDIEGNSQPVESLEEVSRMATQVSSTQGPMETAKGNEDHDEARAKINSEVPQREQQKTAPSKGAIDLEKLMNTIDMTRVSPPSQLAMINALYIFSLLTGDMIAYFRKSQCCSNGSPKPLYLHSDPAP</sequence>
<protein>
    <submittedName>
        <fullName evidence="1">Uncharacterized protein</fullName>
    </submittedName>
</protein>
<proteinExistence type="predicted"/>
<reference evidence="1" key="1">
    <citation type="submission" date="2023-04" db="EMBL/GenBank/DDBJ databases">
        <title>Draft Genome sequencing of Naganishia species isolated from polar environments using Oxford Nanopore Technology.</title>
        <authorList>
            <person name="Leo P."/>
            <person name="Venkateswaran K."/>
        </authorList>
    </citation>
    <scope>NUCLEOTIDE SEQUENCE</scope>
    <source>
        <strain evidence="1">MNA-CCFEE 5261</strain>
    </source>
</reference>
<dbReference type="Proteomes" id="UP001241377">
    <property type="component" value="Unassembled WGS sequence"/>
</dbReference>
<organism evidence="1 2">
    <name type="scientific">Naganishia cerealis</name>
    <dbReference type="NCBI Taxonomy" id="610337"/>
    <lineage>
        <taxon>Eukaryota</taxon>
        <taxon>Fungi</taxon>
        <taxon>Dikarya</taxon>
        <taxon>Basidiomycota</taxon>
        <taxon>Agaricomycotina</taxon>
        <taxon>Tremellomycetes</taxon>
        <taxon>Filobasidiales</taxon>
        <taxon>Filobasidiaceae</taxon>
        <taxon>Naganishia</taxon>
    </lineage>
</organism>